<dbReference type="EMBL" id="JADAQX010000343">
    <property type="protein sequence ID" value="KAF8820610.1"/>
    <property type="molecule type" value="Genomic_DNA"/>
</dbReference>
<keyword evidence="3" id="KW-1185">Reference proteome</keyword>
<evidence type="ECO:0000256" key="1">
    <source>
        <dbReference type="ARBA" id="ARBA00022801"/>
    </source>
</evidence>
<dbReference type="InterPro" id="IPR023214">
    <property type="entry name" value="HAD_sf"/>
</dbReference>
<dbReference type="Pfam" id="PF13242">
    <property type="entry name" value="Hydrolase_like"/>
    <property type="match status" value="1"/>
</dbReference>
<sequence>MYRGVSSCSYFVPLFKRIHSPFFFGHVSLGFLSAPFSELTKMECSRNDAVQCFSSTCKKQPQTKYLQQCPHVLREFEVFLFDCDGVLWLGNTLIKGVQSTLKKLRKLGKRIFFVSNNSTLCRAEYFHKFAKLGIECSLDEIISSSYAAGQYLKGKGYCDGEKKVYLIGESGLENELTAKNIHCVGGSHDRDKFIDRKKGLTIDPDIKAVVVGFDGTFNYYKLQYAYLCIATLDAEFIATNFDATSQTEVHKWAAGGSMVAALAHCSPKKPVIVGKPSSLLFEEILKQVSVSREKCVMVGDRLDTDIAFGKRNGIQTILVLTGVTTEEEVQSVLDQEIKGAPSMSEKSTRLDGVTNVDLIPHYIINSVGDFEKYL</sequence>
<dbReference type="PANTHER" id="PTHR19288">
    <property type="entry name" value="4-NITROPHENYLPHOSPHATASE-RELATED"/>
    <property type="match status" value="1"/>
</dbReference>
<evidence type="ECO:0000313" key="3">
    <source>
        <dbReference type="Proteomes" id="UP000823046"/>
    </source>
</evidence>
<dbReference type="GO" id="GO:0016787">
    <property type="term" value="F:hydrolase activity"/>
    <property type="evidence" value="ECO:0007669"/>
    <property type="project" value="UniProtKB-KW"/>
</dbReference>
<accession>A0ABQ7J9C7</accession>
<proteinExistence type="predicted"/>
<evidence type="ECO:0000313" key="2">
    <source>
        <dbReference type="EMBL" id="KAF8820610.1"/>
    </source>
</evidence>
<gene>
    <name evidence="2" type="ORF">IE077_002998</name>
</gene>
<reference evidence="2 3" key="1">
    <citation type="journal article" date="2020" name="bioRxiv">
        <title>Metabolic contributions of an alphaproteobacterial endosymbiont in the apicomplexan Cardiosporidium cionae.</title>
        <authorList>
            <person name="Hunter E.S."/>
            <person name="Paight C.J."/>
            <person name="Lane C.E."/>
        </authorList>
    </citation>
    <scope>NUCLEOTIDE SEQUENCE [LARGE SCALE GENOMIC DNA]</scope>
    <source>
        <strain evidence="2">ESH_2018</strain>
    </source>
</reference>
<dbReference type="Pfam" id="PF13344">
    <property type="entry name" value="Hydrolase_6"/>
    <property type="match status" value="1"/>
</dbReference>
<dbReference type="InterPro" id="IPR036412">
    <property type="entry name" value="HAD-like_sf"/>
</dbReference>
<dbReference type="NCBIfam" id="TIGR01452">
    <property type="entry name" value="PGP_euk"/>
    <property type="match status" value="1"/>
</dbReference>
<keyword evidence="1 2" id="KW-0378">Hydrolase</keyword>
<name>A0ABQ7J9C7_9APIC</name>
<dbReference type="Gene3D" id="3.40.50.1000">
    <property type="entry name" value="HAD superfamily/HAD-like"/>
    <property type="match status" value="2"/>
</dbReference>
<dbReference type="InterPro" id="IPR006357">
    <property type="entry name" value="HAD-SF_hydro_IIA"/>
</dbReference>
<comment type="caution">
    <text evidence="2">The sequence shown here is derived from an EMBL/GenBank/DDBJ whole genome shotgun (WGS) entry which is preliminary data.</text>
</comment>
<dbReference type="InterPro" id="IPR006349">
    <property type="entry name" value="PGP_euk"/>
</dbReference>
<dbReference type="SUPFAM" id="SSF56784">
    <property type="entry name" value="HAD-like"/>
    <property type="match status" value="1"/>
</dbReference>
<dbReference type="PANTHER" id="PTHR19288:SF46">
    <property type="entry name" value="HALOACID DEHALOGENASE-LIKE HYDROLASE DOMAIN-CONTAINING PROTEIN 2"/>
    <property type="match status" value="1"/>
</dbReference>
<protein>
    <submittedName>
        <fullName evidence="2">HAD hydrolase, family IIA protein</fullName>
    </submittedName>
</protein>
<dbReference type="Proteomes" id="UP000823046">
    <property type="component" value="Unassembled WGS sequence"/>
</dbReference>
<organism evidence="2 3">
    <name type="scientific">Cardiosporidium cionae</name>
    <dbReference type="NCBI Taxonomy" id="476202"/>
    <lineage>
        <taxon>Eukaryota</taxon>
        <taxon>Sar</taxon>
        <taxon>Alveolata</taxon>
        <taxon>Apicomplexa</taxon>
        <taxon>Aconoidasida</taxon>
        <taxon>Nephromycida</taxon>
        <taxon>Cardiosporidium</taxon>
    </lineage>
</organism>
<dbReference type="NCBIfam" id="TIGR01460">
    <property type="entry name" value="HAD-SF-IIA"/>
    <property type="match status" value="1"/>
</dbReference>